<dbReference type="OrthoDB" id="1863321at2"/>
<evidence type="ECO:0000259" key="2">
    <source>
        <dbReference type="PROSITE" id="PS50943"/>
    </source>
</evidence>
<feature type="domain" description="HTH cro/C1-type" evidence="2">
    <location>
        <begin position="18"/>
        <end position="72"/>
    </location>
</feature>
<dbReference type="SMART" id="SM00530">
    <property type="entry name" value="HTH_XRE"/>
    <property type="match status" value="1"/>
</dbReference>
<evidence type="ECO:0000313" key="4">
    <source>
        <dbReference type="Proteomes" id="UP000029507"/>
    </source>
</evidence>
<evidence type="ECO:0000313" key="3">
    <source>
        <dbReference type="EMBL" id="AIQ62435.1"/>
    </source>
</evidence>
<dbReference type="InterPro" id="IPR010982">
    <property type="entry name" value="Lambda_DNA-bd_dom_sf"/>
</dbReference>
<dbReference type="Pfam" id="PF01381">
    <property type="entry name" value="HTH_3"/>
    <property type="match status" value="1"/>
</dbReference>
<keyword evidence="1" id="KW-0812">Transmembrane</keyword>
<dbReference type="STRING" id="169760.PSTEL_04250"/>
<feature type="transmembrane region" description="Helical" evidence="1">
    <location>
        <begin position="127"/>
        <end position="150"/>
    </location>
</feature>
<dbReference type="Gene3D" id="1.10.260.40">
    <property type="entry name" value="lambda repressor-like DNA-binding domains"/>
    <property type="match status" value="1"/>
</dbReference>
<name>A0A089LQT4_9BACL</name>
<dbReference type="EMBL" id="CP009286">
    <property type="protein sequence ID" value="AIQ62435.1"/>
    <property type="molecule type" value="Genomic_DNA"/>
</dbReference>
<dbReference type="CDD" id="cd00093">
    <property type="entry name" value="HTH_XRE"/>
    <property type="match status" value="1"/>
</dbReference>
<dbReference type="HOGENOM" id="CLU_1667678_0_0_9"/>
<reference evidence="3 4" key="1">
    <citation type="submission" date="2014-08" db="EMBL/GenBank/DDBJ databases">
        <title>Comparative genomics of the Paenibacillus odorifer group.</title>
        <authorList>
            <person name="den Bakker H.C."/>
            <person name="Tsai Y.-C."/>
            <person name="Martin N."/>
            <person name="Korlach J."/>
            <person name="Wiedmann M."/>
        </authorList>
    </citation>
    <scope>NUCLEOTIDE SEQUENCE [LARGE SCALE GENOMIC DNA]</scope>
    <source>
        <strain evidence="3 4">DSM 14472</strain>
    </source>
</reference>
<dbReference type="InterPro" id="IPR001387">
    <property type="entry name" value="Cro/C1-type_HTH"/>
</dbReference>
<dbReference type="AlphaFoldDB" id="A0A089LQT4"/>
<protein>
    <submittedName>
        <fullName evidence="3">Transcriptional regulator</fullName>
    </submittedName>
</protein>
<dbReference type="GO" id="GO:0003677">
    <property type="term" value="F:DNA binding"/>
    <property type="evidence" value="ECO:0007669"/>
    <property type="project" value="InterPro"/>
</dbReference>
<dbReference type="Proteomes" id="UP000029507">
    <property type="component" value="Chromosome"/>
</dbReference>
<dbReference type="KEGG" id="pste:PSTEL_04250"/>
<keyword evidence="1" id="KW-0472">Membrane</keyword>
<sequence>MESKNKQTAQIACLQSNLSAIRKIAGWTSEQLGDRIGVTKQTISNLENGKTQMTLTQYIAIRSVIDFEIQTNKENTVLPQVVEILLNRDEEYTDEEREKISEMVQTIAATASGGISGKALAAVSAGLLGGIFGGPLIAVGGIVAGTTWLAKILKDKKK</sequence>
<keyword evidence="1" id="KW-1133">Transmembrane helix</keyword>
<gene>
    <name evidence="3" type="ORF">PSTEL_04250</name>
</gene>
<dbReference type="RefSeq" id="WP_038693646.1">
    <property type="nucleotide sequence ID" value="NZ_CP009286.1"/>
</dbReference>
<keyword evidence="4" id="KW-1185">Reference proteome</keyword>
<dbReference type="SUPFAM" id="SSF47413">
    <property type="entry name" value="lambda repressor-like DNA-binding domains"/>
    <property type="match status" value="1"/>
</dbReference>
<dbReference type="PROSITE" id="PS50943">
    <property type="entry name" value="HTH_CROC1"/>
    <property type="match status" value="1"/>
</dbReference>
<evidence type="ECO:0000256" key="1">
    <source>
        <dbReference type="SAM" id="Phobius"/>
    </source>
</evidence>
<accession>A0A089LQT4</accession>
<proteinExistence type="predicted"/>
<organism evidence="3 4">
    <name type="scientific">Paenibacillus stellifer</name>
    <dbReference type="NCBI Taxonomy" id="169760"/>
    <lineage>
        <taxon>Bacteria</taxon>
        <taxon>Bacillati</taxon>
        <taxon>Bacillota</taxon>
        <taxon>Bacilli</taxon>
        <taxon>Bacillales</taxon>
        <taxon>Paenibacillaceae</taxon>
        <taxon>Paenibacillus</taxon>
    </lineage>
</organism>